<dbReference type="AlphaFoldDB" id="A0A2N7VKQ7"/>
<feature type="chain" id="PRO_5014673015" description="DUF4148 domain-containing protein" evidence="1">
    <location>
        <begin position="29"/>
        <end position="104"/>
    </location>
</feature>
<dbReference type="Proteomes" id="UP000235347">
    <property type="component" value="Unassembled WGS sequence"/>
</dbReference>
<evidence type="ECO:0008006" key="4">
    <source>
        <dbReference type="Google" id="ProtNLM"/>
    </source>
</evidence>
<comment type="caution">
    <text evidence="2">The sequence shown here is derived from an EMBL/GenBank/DDBJ whole genome shotgun (WGS) entry which is preliminary data.</text>
</comment>
<proteinExistence type="predicted"/>
<keyword evidence="1" id="KW-0732">Signal</keyword>
<protein>
    <recommendedName>
        <fullName evidence="4">DUF4148 domain-containing protein</fullName>
    </recommendedName>
</protein>
<dbReference type="RefSeq" id="WP_102612309.1">
    <property type="nucleotide sequence ID" value="NZ_CADIKD010000024.1"/>
</dbReference>
<dbReference type="EMBL" id="PNYB01000028">
    <property type="protein sequence ID" value="PMS17744.1"/>
    <property type="molecule type" value="Genomic_DNA"/>
</dbReference>
<sequence>MEKRHVQTFLMISAAFFAMGLPVRHAQAGVVAAAVSRTLAQAGIGASPAEAWAASLGGAGARTSRFAARPIAQASREHATTAETAAAKRHELQIQADSAPNVLM</sequence>
<evidence type="ECO:0000256" key="1">
    <source>
        <dbReference type="SAM" id="SignalP"/>
    </source>
</evidence>
<feature type="signal peptide" evidence="1">
    <location>
        <begin position="1"/>
        <end position="28"/>
    </location>
</feature>
<keyword evidence="3" id="KW-1185">Reference proteome</keyword>
<name>A0A2N7VKQ7_9BURK</name>
<evidence type="ECO:0000313" key="2">
    <source>
        <dbReference type="EMBL" id="PMS17744.1"/>
    </source>
</evidence>
<accession>A0A2N7VKQ7</accession>
<gene>
    <name evidence="2" type="ORF">C0Z19_23845</name>
</gene>
<reference evidence="2 3" key="1">
    <citation type="submission" date="2018-01" db="EMBL/GenBank/DDBJ databases">
        <title>Whole genome analyses suggest that Burkholderia sensu lato contains two further novel genera in the rhizoxinica-symbiotica group Mycetohabitans gen. nov., and Trinickia gen. nov.: implications for the evolution of diazotrophy and nodulation in the Burkholderiaceae.</title>
        <authorList>
            <person name="Estrada-de los Santos P."/>
            <person name="Palmer M."/>
            <person name="Chavez-Ramirez B."/>
            <person name="Beukes C."/>
            <person name="Steenkamp E.T."/>
            <person name="Hirsch A.M."/>
            <person name="Manyaka P."/>
            <person name="Maluk M."/>
            <person name="Lafos M."/>
            <person name="Crook M."/>
            <person name="Gross E."/>
            <person name="Simon M.F."/>
            <person name="Bueno dos Reis Junior F."/>
            <person name="Poole P.S."/>
            <person name="Venter S.N."/>
            <person name="James E.K."/>
        </authorList>
    </citation>
    <scope>NUCLEOTIDE SEQUENCE [LARGE SCALE GENOMIC DNA]</scope>
    <source>
        <strain evidence="2 3">GP25-8</strain>
    </source>
</reference>
<evidence type="ECO:0000313" key="3">
    <source>
        <dbReference type="Proteomes" id="UP000235347"/>
    </source>
</evidence>
<organism evidence="2 3">
    <name type="scientific">Trinickia soli</name>
    <dbReference type="NCBI Taxonomy" id="380675"/>
    <lineage>
        <taxon>Bacteria</taxon>
        <taxon>Pseudomonadati</taxon>
        <taxon>Pseudomonadota</taxon>
        <taxon>Betaproteobacteria</taxon>
        <taxon>Burkholderiales</taxon>
        <taxon>Burkholderiaceae</taxon>
        <taxon>Trinickia</taxon>
    </lineage>
</organism>